<feature type="domain" description="Methyltransferase" evidence="2">
    <location>
        <begin position="48"/>
        <end position="140"/>
    </location>
</feature>
<reference evidence="4" key="1">
    <citation type="submission" date="2016-10" db="EMBL/GenBank/DDBJ databases">
        <authorList>
            <person name="Varghese N."/>
            <person name="Submissions S."/>
        </authorList>
    </citation>
    <scope>NUCLEOTIDE SEQUENCE [LARGE SCALE GENOMIC DNA]</scope>
    <source>
        <strain evidence="4">CGMCC 1.7739</strain>
    </source>
</reference>
<dbReference type="Gene3D" id="3.40.50.150">
    <property type="entry name" value="Vaccinia Virus protein VP39"/>
    <property type="match status" value="1"/>
</dbReference>
<dbReference type="Pfam" id="PF13649">
    <property type="entry name" value="Methyltransf_25"/>
    <property type="match status" value="1"/>
</dbReference>
<proteinExistence type="predicted"/>
<feature type="region of interest" description="Disordered" evidence="1">
    <location>
        <begin position="149"/>
        <end position="175"/>
    </location>
</feature>
<protein>
    <submittedName>
        <fullName evidence="3">Methyltransferase domain-containing protein</fullName>
    </submittedName>
</protein>
<gene>
    <name evidence="3" type="ORF">SAMN04488063_0073</name>
</gene>
<dbReference type="InterPro" id="IPR029063">
    <property type="entry name" value="SAM-dependent_MTases_sf"/>
</dbReference>
<dbReference type="Proteomes" id="UP000198876">
    <property type="component" value="Unassembled WGS sequence"/>
</dbReference>
<dbReference type="RefSeq" id="WP_092894086.1">
    <property type="nucleotide sequence ID" value="NZ_FOOQ01000012.1"/>
</dbReference>
<keyword evidence="3" id="KW-0489">Methyltransferase</keyword>
<dbReference type="STRING" id="553467.SAMN04488063_0073"/>
<dbReference type="InterPro" id="IPR041698">
    <property type="entry name" value="Methyltransf_25"/>
</dbReference>
<feature type="compositionally biased region" description="Basic and acidic residues" evidence="1">
    <location>
        <begin position="151"/>
        <end position="168"/>
    </location>
</feature>
<sequence>MDADEVRQRWETLSGEYSPDYYAYYGPNETSELLSETLESAVGVEGSVLELGCSAGRHLAHLHDEGYRNLSGLDINEDSFDVMAEEYPELEAEGTFYVDSIANCLGDFEDDAFDAVYSVETLQHVHPDDEWVFEEIARVAEKLVVTVENEGGGKERNGDRTDGERAADDGSDNPSVNYVSGEMPLYYRNWHGIFTGLGLTEVRTVGLDRDTFRAFRPA</sequence>
<accession>A0A1I2X024</accession>
<evidence type="ECO:0000259" key="2">
    <source>
        <dbReference type="Pfam" id="PF13649"/>
    </source>
</evidence>
<name>A0A1I2X024_9EURY</name>
<dbReference type="GO" id="GO:0008168">
    <property type="term" value="F:methyltransferase activity"/>
    <property type="evidence" value="ECO:0007669"/>
    <property type="project" value="UniProtKB-KW"/>
</dbReference>
<dbReference type="OrthoDB" id="6243at2157"/>
<evidence type="ECO:0000313" key="4">
    <source>
        <dbReference type="Proteomes" id="UP000198876"/>
    </source>
</evidence>
<keyword evidence="4" id="KW-1185">Reference proteome</keyword>
<dbReference type="GO" id="GO:0032259">
    <property type="term" value="P:methylation"/>
    <property type="evidence" value="ECO:0007669"/>
    <property type="project" value="UniProtKB-KW"/>
</dbReference>
<dbReference type="SUPFAM" id="SSF53335">
    <property type="entry name" value="S-adenosyl-L-methionine-dependent methyltransferases"/>
    <property type="match status" value="1"/>
</dbReference>
<dbReference type="EMBL" id="FOOQ01000012">
    <property type="protein sequence ID" value="SFH06865.1"/>
    <property type="molecule type" value="Genomic_DNA"/>
</dbReference>
<organism evidence="3 4">
    <name type="scientific">Halopelagius inordinatus</name>
    <dbReference type="NCBI Taxonomy" id="553467"/>
    <lineage>
        <taxon>Archaea</taxon>
        <taxon>Methanobacteriati</taxon>
        <taxon>Methanobacteriota</taxon>
        <taxon>Stenosarchaea group</taxon>
        <taxon>Halobacteria</taxon>
        <taxon>Halobacteriales</taxon>
        <taxon>Haloferacaceae</taxon>
    </lineage>
</organism>
<dbReference type="AlphaFoldDB" id="A0A1I2X024"/>
<keyword evidence="3" id="KW-0808">Transferase</keyword>
<evidence type="ECO:0000256" key="1">
    <source>
        <dbReference type="SAM" id="MobiDB-lite"/>
    </source>
</evidence>
<dbReference type="CDD" id="cd02440">
    <property type="entry name" value="AdoMet_MTases"/>
    <property type="match status" value="1"/>
</dbReference>
<evidence type="ECO:0000313" key="3">
    <source>
        <dbReference type="EMBL" id="SFH06865.1"/>
    </source>
</evidence>